<evidence type="ECO:0000256" key="1">
    <source>
        <dbReference type="RuleBase" id="RU364107"/>
    </source>
</evidence>
<comment type="similarity">
    <text evidence="1">Belongs to the SCC2/Nipped-B family.</text>
</comment>
<dbReference type="OrthoDB" id="429150at2759"/>
<dbReference type="GO" id="GO:0140588">
    <property type="term" value="P:chromatin looping"/>
    <property type="evidence" value="ECO:0007669"/>
    <property type="project" value="InterPro"/>
</dbReference>
<dbReference type="GO" id="GO:0061775">
    <property type="term" value="F:cohesin loader activity"/>
    <property type="evidence" value="ECO:0007669"/>
    <property type="project" value="InterPro"/>
</dbReference>
<evidence type="ECO:0000259" key="3">
    <source>
        <dbReference type="Pfam" id="PF12830"/>
    </source>
</evidence>
<dbReference type="EMBL" id="CAMXCT010005001">
    <property type="protein sequence ID" value="CAI4011027.1"/>
    <property type="molecule type" value="Genomic_DNA"/>
</dbReference>
<dbReference type="GO" id="GO:0090694">
    <property type="term" value="C:Scc2-Scc4 cohesin loading complex"/>
    <property type="evidence" value="ECO:0007669"/>
    <property type="project" value="TreeGrafter"/>
</dbReference>
<keyword evidence="1" id="KW-0539">Nucleus</keyword>
<dbReference type="PANTHER" id="PTHR21704">
    <property type="entry name" value="NIPPED-B-LIKE PROTEIN DELANGIN SCC2-RELATED"/>
    <property type="match status" value="1"/>
</dbReference>
<dbReference type="Gene3D" id="1.25.10.10">
    <property type="entry name" value="Leucine-rich Repeat Variant"/>
    <property type="match status" value="1"/>
</dbReference>
<comment type="caution">
    <text evidence="4">The sequence shown here is derived from an EMBL/GenBank/DDBJ whole genome shotgun (WGS) entry which is preliminary data.</text>
</comment>
<dbReference type="GO" id="GO:0003682">
    <property type="term" value="F:chromatin binding"/>
    <property type="evidence" value="ECO:0007669"/>
    <property type="project" value="TreeGrafter"/>
</dbReference>
<feature type="region of interest" description="Disordered" evidence="2">
    <location>
        <begin position="28"/>
        <end position="60"/>
    </location>
</feature>
<dbReference type="SUPFAM" id="SSF48371">
    <property type="entry name" value="ARM repeat"/>
    <property type="match status" value="1"/>
</dbReference>
<proteinExistence type="inferred from homology"/>
<dbReference type="Pfam" id="PF12830">
    <property type="entry name" value="Nipped-B_C"/>
    <property type="match status" value="1"/>
</dbReference>
<dbReference type="GO" id="GO:0010468">
    <property type="term" value="P:regulation of gene expression"/>
    <property type="evidence" value="ECO:0007669"/>
    <property type="project" value="InterPro"/>
</dbReference>
<evidence type="ECO:0000313" key="4">
    <source>
        <dbReference type="EMBL" id="CAI4011027.1"/>
    </source>
</evidence>
<keyword evidence="1" id="KW-0131">Cell cycle</keyword>
<gene>
    <name evidence="4" type="ORF">C1SCF055_LOCUS36235</name>
</gene>
<dbReference type="GO" id="GO:1990414">
    <property type="term" value="P:replication-born double-strand break repair via sister chromatid exchange"/>
    <property type="evidence" value="ECO:0007669"/>
    <property type="project" value="TreeGrafter"/>
</dbReference>
<reference evidence="4" key="1">
    <citation type="submission" date="2022-10" db="EMBL/GenBank/DDBJ databases">
        <authorList>
            <person name="Chen Y."/>
            <person name="Dougan E. K."/>
            <person name="Chan C."/>
            <person name="Rhodes N."/>
            <person name="Thang M."/>
        </authorList>
    </citation>
    <scope>NUCLEOTIDE SEQUENCE</scope>
</reference>
<dbReference type="PANTHER" id="PTHR21704:SF18">
    <property type="entry name" value="NIPPED-B-LIKE PROTEIN"/>
    <property type="match status" value="1"/>
</dbReference>
<sequence length="1520" mass="161759">MPIPSIHCYPLNSPAFKILRSFVKSTMPRAPKPCRKRTADADAEVSKEPQKAARRESQSPKMVETLVKSFKSWVATGQGTAALPLELIEKLSHQIWEVKMSSWKCETGKDVADLACVSALDDVVTAVFKAIEKKCLTAGDLEKNRCKASVVKLQNSSAGLVLAAIVLDLSAFQQPSREQAKATSPQIQPGEEVVASAMSFLWHQARFALPTLLESKASTEAASTCAGLARTIRSIHHILAARRYTSNALPAACLAHKAAPMAAQCVTLAASLTSTSAACVKTALATLGEASSDLLVGLSGYGCAESALQSFAMTEFGRLATLSSMFVNSLSANSKGSGRGAQHGPSFLALVLRAIGAPLLPLGLYSKDPKDLSQMAVERVAAADTRAGHLAAVVIQHSLLESERSEAMHALVQQLCAACGDPFWAAAPLYALRLVGALSRVAGASRMIDLDCSQREEATRLLAKAAEALTISAHEAKQIQLCRCCGAEAGPDCELCMLKAWAPERKREGKSIKMPKDPLALVISLVDAVAADDGLLAPASARWAAGELQGSALSANNARCNAAALLCLSLASPMACKKRKDAKNVAATKAPEWNLQTWAAHSCVDGSSSKAPSSKEIRCAISLYRRLQWSDPTSILARARMSALECLLSLARSNPLAHVRRQALCGLSACCVADPQLIASRCVAEAVAAGLQDEAAFARLASLDLVAQLQCPEGELKAVVLPRLTELRLVVRSKLSDPSVLVRRAAFRAAGAWLEECQDPAAQIQEAGEMLRRLRNESLQIRSQALSVLERVVFSKGSKGSKMSKQQQQDTILQRLCTLHGHNGVGGAGVRDVLSAHCKAIEGNANLSDAAGIATAAMEEIASCALKSLPDGAETEKLELHLSLLEQLSLERPAAFHKHLNRFAQWLQEQTNPDTPESLVLPIAACNILAQVLPSWTQSESTLSKQKMANTLTEKLSYLLGEETAPSNDLGQLARVVVKCLAVVVEHLSSGARDLLMGHFGRSIRILSEAMQEMEQLSHGKMCRHTWIVGSLLEFLDSKSMELLGEAIAQVSCKNGALDIVSKAAVSLLSDCCLRGPAAAKPAMIPALGFALRRFPQLLDDGSDGSGVPSAPLSVLRHGLSAESSSNAASVLRLRATETFAGLAACYQEAAELNGPSKKKDNSASVAAQKLATLQPELMAVLQAEEKTIQQALRGFRSLCDLGVIHPASAIPGIITVTVAGTKAAARHARQLLLRLVESGPPLLAQRCGAGLRAAAHQLGQMGLGEDDEVYSQTWRFGPLCEAYAEFLEGKHPRDQFLCSLVSEAFSEATASGSSMLRLQLIAGLLARLPLSKEAELARIVHSVVQFLTLKVAPYLTLDDQEKADKENFPPPSRVTCATAVVFHKLCTHWLDLVGADFTKQMRETWGSTLSLSNTDFDQALPIAFSRQNLPDLAGLFQKIDSAGATDEALLAEIETDSPLLNSKATARALAIKQHSRKRAATEDSKGIKKCRRNGPAAAKAAAVTAAQADAMSKAAAATA</sequence>
<dbReference type="GO" id="GO:0071169">
    <property type="term" value="P:establishment of protein localization to chromatin"/>
    <property type="evidence" value="ECO:0007669"/>
    <property type="project" value="TreeGrafter"/>
</dbReference>
<dbReference type="InterPro" id="IPR011989">
    <property type="entry name" value="ARM-like"/>
</dbReference>
<evidence type="ECO:0000313" key="5">
    <source>
        <dbReference type="EMBL" id="CAL1164402.1"/>
    </source>
</evidence>
<dbReference type="EMBL" id="CAMXCT020005001">
    <property type="protein sequence ID" value="CAL1164402.1"/>
    <property type="molecule type" value="Genomic_DNA"/>
</dbReference>
<reference evidence="5" key="2">
    <citation type="submission" date="2024-04" db="EMBL/GenBank/DDBJ databases">
        <authorList>
            <person name="Chen Y."/>
            <person name="Shah S."/>
            <person name="Dougan E. K."/>
            <person name="Thang M."/>
            <person name="Chan C."/>
        </authorList>
    </citation>
    <scope>NUCLEOTIDE SEQUENCE [LARGE SCALE GENOMIC DNA]</scope>
</reference>
<keyword evidence="1" id="KW-0677">Repeat</keyword>
<feature type="domain" description="Sister chromatid cohesion C-terminal" evidence="3">
    <location>
        <begin position="1180"/>
        <end position="1344"/>
    </location>
</feature>
<name>A0A9P1DKE7_9DINO</name>
<accession>A0A9P1DKE7</accession>
<dbReference type="InterPro" id="IPR033031">
    <property type="entry name" value="Scc2/Nipped-B"/>
</dbReference>
<protein>
    <recommendedName>
        <fullName evidence="1">Sister chromatid cohesion protein</fullName>
    </recommendedName>
</protein>
<dbReference type="GO" id="GO:0034087">
    <property type="term" value="P:establishment of mitotic sister chromatid cohesion"/>
    <property type="evidence" value="ECO:0007669"/>
    <property type="project" value="TreeGrafter"/>
</dbReference>
<keyword evidence="6" id="KW-1185">Reference proteome</keyword>
<evidence type="ECO:0000313" key="6">
    <source>
        <dbReference type="Proteomes" id="UP001152797"/>
    </source>
</evidence>
<organism evidence="4">
    <name type="scientific">Cladocopium goreaui</name>
    <dbReference type="NCBI Taxonomy" id="2562237"/>
    <lineage>
        <taxon>Eukaryota</taxon>
        <taxon>Sar</taxon>
        <taxon>Alveolata</taxon>
        <taxon>Dinophyceae</taxon>
        <taxon>Suessiales</taxon>
        <taxon>Symbiodiniaceae</taxon>
        <taxon>Cladocopium</taxon>
    </lineage>
</organism>
<dbReference type="InterPro" id="IPR024986">
    <property type="entry name" value="Nipped-B_C"/>
</dbReference>
<comment type="subcellular location">
    <subcellularLocation>
        <location evidence="1">Nucleus</location>
    </subcellularLocation>
</comment>
<dbReference type="EMBL" id="CAMXCT030005001">
    <property type="protein sequence ID" value="CAL4798339.1"/>
    <property type="molecule type" value="Genomic_DNA"/>
</dbReference>
<dbReference type="InterPro" id="IPR016024">
    <property type="entry name" value="ARM-type_fold"/>
</dbReference>
<evidence type="ECO:0000256" key="2">
    <source>
        <dbReference type="SAM" id="MobiDB-lite"/>
    </source>
</evidence>
<feature type="compositionally biased region" description="Basic and acidic residues" evidence="2">
    <location>
        <begin position="37"/>
        <end position="58"/>
    </location>
</feature>
<dbReference type="Proteomes" id="UP001152797">
    <property type="component" value="Unassembled WGS sequence"/>
</dbReference>